<dbReference type="OrthoDB" id="2182076at2"/>
<dbReference type="Proteomes" id="UP000297725">
    <property type="component" value="Unassembled WGS sequence"/>
</dbReference>
<evidence type="ECO:0000313" key="12">
    <source>
        <dbReference type="Proteomes" id="UP000296883"/>
    </source>
</evidence>
<feature type="domain" description="Peptidase S26" evidence="9">
    <location>
        <begin position="11"/>
        <end position="154"/>
    </location>
</feature>
<dbReference type="InterPro" id="IPR019757">
    <property type="entry name" value="Pept_S26A_signal_pept_1_Lys-AS"/>
</dbReference>
<dbReference type="PROSITE" id="PS00761">
    <property type="entry name" value="SPASE_I_3"/>
    <property type="match status" value="1"/>
</dbReference>
<evidence type="ECO:0000256" key="3">
    <source>
        <dbReference type="ARBA" id="ARBA00013208"/>
    </source>
</evidence>
<gene>
    <name evidence="10" type="primary">lepB</name>
    <name evidence="11" type="ORF">E4031_08720</name>
    <name evidence="10" type="ORF">E4Z98_09020</name>
</gene>
<reference evidence="11 13" key="1">
    <citation type="submission" date="2019-03" db="EMBL/GenBank/DDBJ databases">
        <title>Vagococcus sp. was isolated fron gut of Carduelis flavirostris.</title>
        <authorList>
            <person name="Ge Y."/>
        </authorList>
    </citation>
    <scope>NUCLEOTIDE SEQUENCE [LARGE SCALE GENOMIC DNA]</scope>
    <source>
        <strain evidence="11 13">CF-210</strain>
    </source>
</reference>
<keyword evidence="12" id="KW-1185">Reference proteome</keyword>
<dbReference type="CDD" id="cd06530">
    <property type="entry name" value="S26_SPase_I"/>
    <property type="match status" value="1"/>
</dbReference>
<reference evidence="10 12" key="2">
    <citation type="journal article" date="2020" name="Int. J. Syst. Evol. Microbiol.">
        <title>Vagococcus xieshaowenii sp. nov., isolated from snow finch (Montifringilla taczanowskii) cloacal content.</title>
        <authorList>
            <person name="Ge Y."/>
            <person name="Yang J."/>
            <person name="Lai X.H."/>
            <person name="Zhang G."/>
            <person name="Jin D."/>
            <person name="Lu S."/>
            <person name="Wang B."/>
            <person name="Huang Y."/>
            <person name="Huang Y."/>
            <person name="Ren Z."/>
            <person name="Zhang X."/>
            <person name="Xu J."/>
        </authorList>
    </citation>
    <scope>NUCLEOTIDE SEQUENCE [LARGE SCALE GENOMIC DNA]</scope>
    <source>
        <strain evidence="12">personal::cf-49</strain>
        <strain evidence="10">Personal::cf-49</strain>
    </source>
</reference>
<accession>A0A4Z0D589</accession>
<keyword evidence="8" id="KW-0645">Protease</keyword>
<dbReference type="EMBL" id="CP038865">
    <property type="protein sequence ID" value="QCA29450.1"/>
    <property type="molecule type" value="Genomic_DNA"/>
</dbReference>
<dbReference type="PRINTS" id="PR00727">
    <property type="entry name" value="LEADERPTASE"/>
</dbReference>
<dbReference type="EC" id="3.4.21.89" evidence="3 8"/>
<evidence type="ECO:0000256" key="6">
    <source>
        <dbReference type="ARBA" id="ARBA00038445"/>
    </source>
</evidence>
<evidence type="ECO:0000256" key="2">
    <source>
        <dbReference type="ARBA" id="ARBA00004401"/>
    </source>
</evidence>
<evidence type="ECO:0000256" key="7">
    <source>
        <dbReference type="PIRSR" id="PIRSR600223-1"/>
    </source>
</evidence>
<evidence type="ECO:0000259" key="9">
    <source>
        <dbReference type="Pfam" id="PF10502"/>
    </source>
</evidence>
<organism evidence="10 12">
    <name type="scientific">Vagococcus xieshaowenii</name>
    <dbReference type="NCBI Taxonomy" id="2562451"/>
    <lineage>
        <taxon>Bacteria</taxon>
        <taxon>Bacillati</taxon>
        <taxon>Bacillota</taxon>
        <taxon>Bacilli</taxon>
        <taxon>Lactobacillales</taxon>
        <taxon>Enterococcaceae</taxon>
        <taxon>Vagococcus</taxon>
    </lineage>
</organism>
<protein>
    <recommendedName>
        <fullName evidence="3 8">Signal peptidase I</fullName>
        <ecNumber evidence="3 8">3.4.21.89</ecNumber>
    </recommendedName>
</protein>
<accession>A0A7Z2B6D0</accession>
<dbReference type="InterPro" id="IPR019758">
    <property type="entry name" value="Pept_S26A_signal_pept_1_CS"/>
</dbReference>
<dbReference type="PANTHER" id="PTHR12383:SF16">
    <property type="entry name" value="MITOCHONDRIAL INNER MEMBRANE PROTEASE SUBUNIT 1"/>
    <property type="match status" value="1"/>
</dbReference>
<evidence type="ECO:0000313" key="13">
    <source>
        <dbReference type="Proteomes" id="UP000297725"/>
    </source>
</evidence>
<feature type="active site" evidence="7">
    <location>
        <position position="69"/>
    </location>
</feature>
<dbReference type="GO" id="GO:0005886">
    <property type="term" value="C:plasma membrane"/>
    <property type="evidence" value="ECO:0007669"/>
    <property type="project" value="UniProtKB-SubCell"/>
</dbReference>
<dbReference type="Proteomes" id="UP000296883">
    <property type="component" value="Chromosome"/>
</dbReference>
<dbReference type="InterPro" id="IPR052064">
    <property type="entry name" value="Mito_IMP1_subunit"/>
</dbReference>
<dbReference type="PANTHER" id="PTHR12383">
    <property type="entry name" value="PROTEASE FAMILY S26 MITOCHONDRIAL INNER MEMBRANE PROTEASE-RELATED"/>
    <property type="match status" value="1"/>
</dbReference>
<dbReference type="AlphaFoldDB" id="A0A4Z0D589"/>
<dbReference type="KEGG" id="vac:E4Z98_09020"/>
<comment type="subcellular location">
    <subcellularLocation>
        <location evidence="2">Cell membrane</location>
        <topology evidence="2">Single-pass type II membrane protein</topology>
    </subcellularLocation>
    <subcellularLocation>
        <location evidence="8">Membrane</location>
        <topology evidence="8">Single-pass type II membrane protein</topology>
    </subcellularLocation>
</comment>
<dbReference type="InterPro" id="IPR019533">
    <property type="entry name" value="Peptidase_S26"/>
</dbReference>
<dbReference type="GO" id="GO:0009003">
    <property type="term" value="F:signal peptidase activity"/>
    <property type="evidence" value="ECO:0007669"/>
    <property type="project" value="UniProtKB-EC"/>
</dbReference>
<dbReference type="GO" id="GO:0004252">
    <property type="term" value="F:serine-type endopeptidase activity"/>
    <property type="evidence" value="ECO:0007669"/>
    <property type="project" value="InterPro"/>
</dbReference>
<evidence type="ECO:0000256" key="8">
    <source>
        <dbReference type="RuleBase" id="RU362042"/>
    </source>
</evidence>
<keyword evidence="5" id="KW-0472">Membrane</keyword>
<dbReference type="RefSeq" id="WP_135255068.1">
    <property type="nucleotide sequence ID" value="NZ_SRHU01000032.1"/>
</dbReference>
<dbReference type="NCBIfam" id="TIGR02227">
    <property type="entry name" value="sigpep_I_bact"/>
    <property type="match status" value="1"/>
</dbReference>
<dbReference type="EMBL" id="SRHU01000032">
    <property type="protein sequence ID" value="TFZ39623.1"/>
    <property type="molecule type" value="Genomic_DNA"/>
</dbReference>
<dbReference type="SUPFAM" id="SSF51306">
    <property type="entry name" value="LexA/Signal peptidase"/>
    <property type="match status" value="1"/>
</dbReference>
<sequence length="165" mass="18420">MKKTVMLWGLLGCLVLGMVYQFDYHPVKGRSMSPTIESGEGVLLKKHFNVTRYDLVAFRSRSEDKLLVKRVIGMPGDRVIVSDHQLMFIPDNGTNLGTTLTFELKEEVAQRLKGLTTLPEAHYFVVGDNQALSNDSRHFGLVEADQLTGQVVLRLAPLKKAGLVH</sequence>
<dbReference type="Pfam" id="PF10502">
    <property type="entry name" value="Peptidase_S26"/>
    <property type="match status" value="1"/>
</dbReference>
<feature type="active site" evidence="7">
    <location>
        <position position="31"/>
    </location>
</feature>
<keyword evidence="4 8" id="KW-0378">Hydrolase</keyword>
<dbReference type="PROSITE" id="PS00760">
    <property type="entry name" value="SPASE_I_2"/>
    <property type="match status" value="1"/>
</dbReference>
<dbReference type="InterPro" id="IPR036286">
    <property type="entry name" value="LexA/Signal_pep-like_sf"/>
</dbReference>
<dbReference type="Gene3D" id="2.10.109.10">
    <property type="entry name" value="Umud Fragment, subunit A"/>
    <property type="match status" value="1"/>
</dbReference>
<dbReference type="GO" id="GO:0006465">
    <property type="term" value="P:signal peptide processing"/>
    <property type="evidence" value="ECO:0007669"/>
    <property type="project" value="InterPro"/>
</dbReference>
<evidence type="ECO:0000256" key="1">
    <source>
        <dbReference type="ARBA" id="ARBA00000677"/>
    </source>
</evidence>
<name>A0A4Z0D589_9ENTE</name>
<evidence type="ECO:0000313" key="10">
    <source>
        <dbReference type="EMBL" id="QCA29450.1"/>
    </source>
</evidence>
<dbReference type="InterPro" id="IPR000223">
    <property type="entry name" value="Pept_S26A_signal_pept_1"/>
</dbReference>
<comment type="catalytic activity">
    <reaction evidence="1 8">
        <text>Cleavage of hydrophobic, N-terminal signal or leader sequences from secreted and periplasmic proteins.</text>
        <dbReference type="EC" id="3.4.21.89"/>
    </reaction>
</comment>
<evidence type="ECO:0000256" key="4">
    <source>
        <dbReference type="ARBA" id="ARBA00022801"/>
    </source>
</evidence>
<evidence type="ECO:0000313" key="11">
    <source>
        <dbReference type="EMBL" id="TFZ39623.1"/>
    </source>
</evidence>
<proteinExistence type="inferred from homology"/>
<comment type="similarity">
    <text evidence="6">Belongs to the peptidase S26 family. IMP1 subfamily.</text>
</comment>
<evidence type="ECO:0000256" key="5">
    <source>
        <dbReference type="ARBA" id="ARBA00023136"/>
    </source>
</evidence>